<dbReference type="Proteomes" id="UP000199527">
    <property type="component" value="Unassembled WGS sequence"/>
</dbReference>
<dbReference type="EMBL" id="FNEM01000011">
    <property type="protein sequence ID" value="SDJ64563.1"/>
    <property type="molecule type" value="Genomic_DNA"/>
</dbReference>
<keyword evidence="1" id="KW-0472">Membrane</keyword>
<feature type="transmembrane region" description="Helical" evidence="1">
    <location>
        <begin position="82"/>
        <end position="102"/>
    </location>
</feature>
<name>A0A1G8VEU4_9GAMM</name>
<organism evidence="2 3">
    <name type="scientific">Ferrimonas sediminum</name>
    <dbReference type="NCBI Taxonomy" id="718193"/>
    <lineage>
        <taxon>Bacteria</taxon>
        <taxon>Pseudomonadati</taxon>
        <taxon>Pseudomonadota</taxon>
        <taxon>Gammaproteobacteria</taxon>
        <taxon>Alteromonadales</taxon>
        <taxon>Ferrimonadaceae</taxon>
        <taxon>Ferrimonas</taxon>
    </lineage>
</organism>
<evidence type="ECO:0000313" key="2">
    <source>
        <dbReference type="EMBL" id="SDJ64563.1"/>
    </source>
</evidence>
<dbReference type="OrthoDB" id="8685152at2"/>
<keyword evidence="1" id="KW-0812">Transmembrane</keyword>
<keyword evidence="3" id="KW-1185">Reference proteome</keyword>
<protein>
    <recommendedName>
        <fullName evidence="4">Zinc-ribbon domain-containing protein</fullName>
    </recommendedName>
</protein>
<proteinExistence type="predicted"/>
<keyword evidence="1" id="KW-1133">Transmembrane helix</keyword>
<evidence type="ECO:0000313" key="3">
    <source>
        <dbReference type="Proteomes" id="UP000199527"/>
    </source>
</evidence>
<dbReference type="AlphaFoldDB" id="A0A1G8VEU4"/>
<sequence>MALIDCPACGKRISDKAKSCTHCKVDLTADTESIESAQRISAINKRTQLMNHSFVALLAFVGGFALWFWGGEAAANWRQPTGIGLMAAGFVGYLVTRVRLALDKRS</sequence>
<dbReference type="RefSeq" id="WP_090365853.1">
    <property type="nucleotide sequence ID" value="NZ_FNEM01000011.1"/>
</dbReference>
<reference evidence="3" key="1">
    <citation type="submission" date="2016-10" db="EMBL/GenBank/DDBJ databases">
        <authorList>
            <person name="Varghese N."/>
            <person name="Submissions S."/>
        </authorList>
    </citation>
    <scope>NUCLEOTIDE SEQUENCE [LARGE SCALE GENOMIC DNA]</scope>
    <source>
        <strain evidence="3">DSM 23317</strain>
    </source>
</reference>
<evidence type="ECO:0008006" key="4">
    <source>
        <dbReference type="Google" id="ProtNLM"/>
    </source>
</evidence>
<gene>
    <name evidence="2" type="ORF">SAMN04488540_11120</name>
</gene>
<accession>A0A1G8VEU4</accession>
<feature type="transmembrane region" description="Helical" evidence="1">
    <location>
        <begin position="49"/>
        <end position="70"/>
    </location>
</feature>
<evidence type="ECO:0000256" key="1">
    <source>
        <dbReference type="SAM" id="Phobius"/>
    </source>
</evidence>